<evidence type="ECO:0000313" key="3">
    <source>
        <dbReference type="Proteomes" id="UP000839052"/>
    </source>
</evidence>
<evidence type="ECO:0000259" key="1">
    <source>
        <dbReference type="PROSITE" id="PS50914"/>
    </source>
</evidence>
<dbReference type="Gene3D" id="3.30.1340.30">
    <property type="match status" value="2"/>
</dbReference>
<keyword evidence="3" id="KW-1185">Reference proteome</keyword>
<dbReference type="EMBL" id="OU912926">
    <property type="protein sequence ID" value="CAG9931611.1"/>
    <property type="molecule type" value="Genomic_DNA"/>
</dbReference>
<name>A0ABN8AIZ0_9PROT</name>
<feature type="domain" description="BON" evidence="1">
    <location>
        <begin position="123"/>
        <end position="191"/>
    </location>
</feature>
<evidence type="ECO:0000313" key="2">
    <source>
        <dbReference type="EMBL" id="CAG9931611.1"/>
    </source>
</evidence>
<dbReference type="PROSITE" id="PS50914">
    <property type="entry name" value="BON"/>
    <property type="match status" value="2"/>
</dbReference>
<dbReference type="Proteomes" id="UP000839052">
    <property type="component" value="Chromosome"/>
</dbReference>
<dbReference type="PANTHER" id="PTHR34606:SF16">
    <property type="entry name" value="BON DOMAIN-CONTAINING PROTEIN"/>
    <property type="match status" value="1"/>
</dbReference>
<organism evidence="2 3">
    <name type="scientific">Candidatus Nitrotoga arctica</name>
    <dbReference type="NCBI Taxonomy" id="453162"/>
    <lineage>
        <taxon>Bacteria</taxon>
        <taxon>Pseudomonadati</taxon>
        <taxon>Pseudomonadota</taxon>
        <taxon>Betaproteobacteria</taxon>
        <taxon>Nitrosomonadales</taxon>
        <taxon>Gallionellaceae</taxon>
        <taxon>Candidatus Nitrotoga</taxon>
    </lineage>
</organism>
<dbReference type="Pfam" id="PF04972">
    <property type="entry name" value="BON"/>
    <property type="match status" value="2"/>
</dbReference>
<dbReference type="InterPro" id="IPR014004">
    <property type="entry name" value="Transpt-assoc_nodulatn_dom_bac"/>
</dbReference>
<protein>
    <submittedName>
        <fullName evidence="2">Osmotically inducible protein OsmY</fullName>
    </submittedName>
</protein>
<dbReference type="SMART" id="SM00749">
    <property type="entry name" value="BON"/>
    <property type="match status" value="2"/>
</dbReference>
<accession>A0ABN8AIZ0</accession>
<gene>
    <name evidence="2" type="ORF">NTG6680_0358</name>
</gene>
<dbReference type="RefSeq" id="WP_239795701.1">
    <property type="nucleotide sequence ID" value="NZ_OU912926.1"/>
</dbReference>
<dbReference type="PROSITE" id="PS51257">
    <property type="entry name" value="PROKAR_LIPOPROTEIN"/>
    <property type="match status" value="1"/>
</dbReference>
<dbReference type="InterPro" id="IPR051686">
    <property type="entry name" value="Lipoprotein_DolP"/>
</dbReference>
<dbReference type="PANTHER" id="PTHR34606">
    <property type="entry name" value="BON DOMAIN-CONTAINING PROTEIN"/>
    <property type="match status" value="1"/>
</dbReference>
<dbReference type="InterPro" id="IPR007055">
    <property type="entry name" value="BON_dom"/>
</dbReference>
<proteinExistence type="predicted"/>
<reference evidence="2 3" key="1">
    <citation type="submission" date="2021-10" db="EMBL/GenBank/DDBJ databases">
        <authorList>
            <person name="Koch H."/>
        </authorList>
    </citation>
    <scope>NUCLEOTIDE SEQUENCE [LARGE SCALE GENOMIC DNA]</scope>
    <source>
        <strain evidence="2">6680</strain>
    </source>
</reference>
<sequence>MNTYHRLVVLIVSVTGVLSFTGCGKTQEDGGKSAANTTVGTEIDDSIITAKVKSKLLADSDFKGFDLKVETRKGDVQLSGFVDTQAQIDHAMMITRSVEGVKNVDNRVSLKKDSGTTMGVKVDDSIVTSKVKSSLLADPDIKSFDIAVITNNGEVQLSGFVDNQTQIERATDVARRTEGVHNVINELRVKK</sequence>
<feature type="domain" description="BON" evidence="1">
    <location>
        <begin position="44"/>
        <end position="112"/>
    </location>
</feature>